<dbReference type="SMART" id="SM00557">
    <property type="entry name" value="IG_FLMN"/>
    <property type="match status" value="1"/>
</dbReference>
<dbReference type="InterPro" id="IPR001298">
    <property type="entry name" value="Filamin/ABP280_rpt"/>
</dbReference>
<dbReference type="SUPFAM" id="SSF81296">
    <property type="entry name" value="E set domains"/>
    <property type="match status" value="1"/>
</dbReference>
<feature type="repeat" description="Filamin" evidence="1">
    <location>
        <begin position="1"/>
        <end position="80"/>
    </location>
</feature>
<comment type="caution">
    <text evidence="2">The sequence shown here is derived from an EMBL/GenBank/DDBJ whole genome shotgun (WGS) entry which is preliminary data.</text>
</comment>
<keyword evidence="3" id="KW-1185">Reference proteome</keyword>
<organism evidence="2 3">
    <name type="scientific">Fragariocoptes setiger</name>
    <dbReference type="NCBI Taxonomy" id="1670756"/>
    <lineage>
        <taxon>Eukaryota</taxon>
        <taxon>Metazoa</taxon>
        <taxon>Ecdysozoa</taxon>
        <taxon>Arthropoda</taxon>
        <taxon>Chelicerata</taxon>
        <taxon>Arachnida</taxon>
        <taxon>Acari</taxon>
        <taxon>Acariformes</taxon>
        <taxon>Trombidiformes</taxon>
        <taxon>Prostigmata</taxon>
        <taxon>Eupodina</taxon>
        <taxon>Eriophyoidea</taxon>
        <taxon>Phytoptidae</taxon>
        <taxon>Fragariocoptes</taxon>
    </lineage>
</organism>
<sequence>EGPGLKGGKLGEECKFKLKGTDGGLALSFHIEGPSKPMFETMAGKDCLEVSYVPLVPGDYKLCLMWYGKHIEGSPFHFTIEGVGPPPTLEELVQKIKISGKGLEFARSQEYNEIYIDCRRVYLKGKTAHTK</sequence>
<name>A0ABQ7S6S4_9ACAR</name>
<dbReference type="InterPro" id="IPR014756">
    <property type="entry name" value="Ig_E-set"/>
</dbReference>
<evidence type="ECO:0000313" key="3">
    <source>
        <dbReference type="Proteomes" id="UP000825002"/>
    </source>
</evidence>
<dbReference type="Proteomes" id="UP000825002">
    <property type="component" value="Unassembled WGS sequence"/>
</dbReference>
<feature type="non-terminal residue" evidence="2">
    <location>
        <position position="131"/>
    </location>
</feature>
<dbReference type="Gene3D" id="2.60.40.10">
    <property type="entry name" value="Immunoglobulins"/>
    <property type="match status" value="1"/>
</dbReference>
<dbReference type="InterPro" id="IPR013783">
    <property type="entry name" value="Ig-like_fold"/>
</dbReference>
<dbReference type="InterPro" id="IPR017868">
    <property type="entry name" value="Filamin/ABP280_repeat-like"/>
</dbReference>
<feature type="non-terminal residue" evidence="2">
    <location>
        <position position="1"/>
    </location>
</feature>
<protein>
    <submittedName>
        <fullName evidence="2">Filamin-A</fullName>
    </submittedName>
</protein>
<reference evidence="2 3" key="1">
    <citation type="submission" date="2020-10" db="EMBL/GenBank/DDBJ databases">
        <authorList>
            <person name="Klimov P.B."/>
            <person name="Dyachkov S.M."/>
            <person name="Chetverikov P.E."/>
        </authorList>
    </citation>
    <scope>NUCLEOTIDE SEQUENCE [LARGE SCALE GENOMIC DNA]</scope>
    <source>
        <strain evidence="2">BMOC 18-1129-001#AD2665</strain>
        <tissue evidence="2">Entire mites</tissue>
    </source>
</reference>
<dbReference type="EMBL" id="JAIFTH010000653">
    <property type="protein sequence ID" value="KAG9509134.1"/>
    <property type="molecule type" value="Genomic_DNA"/>
</dbReference>
<dbReference type="PROSITE" id="PS50194">
    <property type="entry name" value="FILAMIN_REPEAT"/>
    <property type="match status" value="1"/>
</dbReference>
<evidence type="ECO:0000313" key="2">
    <source>
        <dbReference type="EMBL" id="KAG9509134.1"/>
    </source>
</evidence>
<proteinExistence type="predicted"/>
<gene>
    <name evidence="2" type="primary">Flna</name>
    <name evidence="2" type="ORF">GZH46_02356</name>
</gene>
<dbReference type="Pfam" id="PF00630">
    <property type="entry name" value="Filamin"/>
    <property type="match status" value="1"/>
</dbReference>
<evidence type="ECO:0000256" key="1">
    <source>
        <dbReference type="PROSITE-ProRule" id="PRU00087"/>
    </source>
</evidence>
<accession>A0ABQ7S6S4</accession>